<evidence type="ECO:0000313" key="13">
    <source>
        <dbReference type="EMBL" id="KAB7498707.1"/>
    </source>
</evidence>
<feature type="non-terminal residue" evidence="13">
    <location>
        <position position="1"/>
    </location>
</feature>
<evidence type="ECO:0000256" key="1">
    <source>
        <dbReference type="ARBA" id="ARBA00005153"/>
    </source>
</evidence>
<dbReference type="InterPro" id="IPR022310">
    <property type="entry name" value="NAD/GMP_synthase"/>
</dbReference>
<dbReference type="Pfam" id="PF00958">
    <property type="entry name" value="GMP_synt_C"/>
    <property type="match status" value="1"/>
</dbReference>
<comment type="caution">
    <text evidence="13">The sequence shown here is derived from an EMBL/GenBank/DDBJ whole genome shotgun (WGS) entry which is preliminary data.</text>
</comment>
<dbReference type="InterPro" id="IPR025777">
    <property type="entry name" value="GMPS_ATP_PPase_dom"/>
</dbReference>
<keyword evidence="14" id="KW-1185">Reference proteome</keyword>
<dbReference type="UniPathway" id="UPA00189">
    <property type="reaction ID" value="UER00296"/>
</dbReference>
<dbReference type="PRINTS" id="PR00096">
    <property type="entry name" value="GATASE"/>
</dbReference>
<dbReference type="NCBIfam" id="TIGR00888">
    <property type="entry name" value="guaA_Nterm"/>
    <property type="match status" value="1"/>
</dbReference>
<evidence type="ECO:0000256" key="9">
    <source>
        <dbReference type="ARBA" id="ARBA00022962"/>
    </source>
</evidence>
<evidence type="ECO:0000313" key="14">
    <source>
        <dbReference type="Proteomes" id="UP000326759"/>
    </source>
</evidence>
<dbReference type="InterPro" id="IPR017926">
    <property type="entry name" value="GATASE"/>
</dbReference>
<dbReference type="AlphaFoldDB" id="A0A5N5SXI2"/>
<evidence type="ECO:0000256" key="4">
    <source>
        <dbReference type="ARBA" id="ARBA00022598"/>
    </source>
</evidence>
<dbReference type="PRINTS" id="PR00097">
    <property type="entry name" value="ANTSNTHASEII"/>
</dbReference>
<gene>
    <name evidence="13" type="primary">GMPS</name>
    <name evidence="13" type="ORF">Anas_09253</name>
</gene>
<dbReference type="PROSITE" id="PS51273">
    <property type="entry name" value="GATASE_TYPE_1"/>
    <property type="match status" value="1"/>
</dbReference>
<keyword evidence="5 11" id="KW-0547">Nucleotide-binding</keyword>
<dbReference type="Gene3D" id="3.30.300.10">
    <property type="match status" value="2"/>
</dbReference>
<dbReference type="PANTHER" id="PTHR11922:SF2">
    <property type="entry name" value="GMP SYNTHASE [GLUTAMINE-HYDROLYZING]"/>
    <property type="match status" value="1"/>
</dbReference>
<dbReference type="SUPFAM" id="SSF54810">
    <property type="entry name" value="GMP synthetase C-terminal dimerisation domain"/>
    <property type="match status" value="1"/>
</dbReference>
<name>A0A5N5SXI2_9CRUS</name>
<keyword evidence="9" id="KW-0315">Glutamine amidotransferase</keyword>
<dbReference type="Gene3D" id="3.40.50.880">
    <property type="match status" value="1"/>
</dbReference>
<protein>
    <recommendedName>
        <fullName evidence="3">GMP synthase (glutamine-hydrolyzing)</fullName>
        <ecNumber evidence="3">6.3.5.2</ecNumber>
    </recommendedName>
    <alternativeName>
        <fullName evidence="10">Glutamine amidotransferase</fullName>
    </alternativeName>
</protein>
<keyword evidence="6 11" id="KW-0332">GMP biosynthesis</keyword>
<evidence type="ECO:0000256" key="8">
    <source>
        <dbReference type="ARBA" id="ARBA00022840"/>
    </source>
</evidence>
<dbReference type="InterPro" id="IPR004739">
    <property type="entry name" value="GMP_synth_GATase"/>
</dbReference>
<dbReference type="PROSITE" id="PS51553">
    <property type="entry name" value="GMPS_ATP_PPASE"/>
    <property type="match status" value="1"/>
</dbReference>
<keyword evidence="8 11" id="KW-0067">ATP-binding</keyword>
<feature type="domain" description="GMPS ATP-PPase" evidence="12">
    <location>
        <begin position="280"/>
        <end position="498"/>
    </location>
</feature>
<evidence type="ECO:0000256" key="10">
    <source>
        <dbReference type="ARBA" id="ARBA00031356"/>
    </source>
</evidence>
<dbReference type="FunFam" id="3.30.300.10:FF:000014">
    <property type="entry name" value="Burgundy, isoform B"/>
    <property type="match status" value="1"/>
</dbReference>
<keyword evidence="4" id="KW-0436">Ligase</keyword>
<dbReference type="GO" id="GO:0005829">
    <property type="term" value="C:cytosol"/>
    <property type="evidence" value="ECO:0007669"/>
    <property type="project" value="TreeGrafter"/>
</dbReference>
<dbReference type="GO" id="GO:0005524">
    <property type="term" value="F:ATP binding"/>
    <property type="evidence" value="ECO:0007669"/>
    <property type="project" value="UniProtKB-UniRule"/>
</dbReference>
<dbReference type="GO" id="GO:0003921">
    <property type="term" value="F:GMP synthase activity"/>
    <property type="evidence" value="ECO:0007669"/>
    <property type="project" value="InterPro"/>
</dbReference>
<comment type="subunit">
    <text evidence="2">Homodimer.</text>
</comment>
<dbReference type="EC" id="6.3.5.2" evidence="3"/>
<evidence type="ECO:0000256" key="3">
    <source>
        <dbReference type="ARBA" id="ARBA00012746"/>
    </source>
</evidence>
<evidence type="ECO:0000256" key="7">
    <source>
        <dbReference type="ARBA" id="ARBA00022755"/>
    </source>
</evidence>
<comment type="pathway">
    <text evidence="1">Purine metabolism; GMP biosynthesis; GMP from XMP (L-Gln route): step 1/1.</text>
</comment>
<evidence type="ECO:0000256" key="2">
    <source>
        <dbReference type="ARBA" id="ARBA00011738"/>
    </source>
</evidence>
<dbReference type="FunFam" id="3.40.50.620:FF:000044">
    <property type="entry name" value="GMP synthase [glutamine-hydrolyzing]"/>
    <property type="match status" value="1"/>
</dbReference>
<dbReference type="OrthoDB" id="1724632at2759"/>
<accession>A0A5N5SXI2</accession>
<evidence type="ECO:0000256" key="5">
    <source>
        <dbReference type="ARBA" id="ARBA00022741"/>
    </source>
</evidence>
<dbReference type="Pfam" id="PF02540">
    <property type="entry name" value="NAD_synthase"/>
    <property type="match status" value="1"/>
</dbReference>
<dbReference type="PANTHER" id="PTHR11922">
    <property type="entry name" value="GMP SYNTHASE-RELATED"/>
    <property type="match status" value="1"/>
</dbReference>
<dbReference type="CDD" id="cd01997">
    <property type="entry name" value="GMP_synthase_C"/>
    <property type="match status" value="1"/>
</dbReference>
<dbReference type="Pfam" id="PF00117">
    <property type="entry name" value="GATase"/>
    <property type="match status" value="1"/>
</dbReference>
<dbReference type="SUPFAM" id="SSF52402">
    <property type="entry name" value="Adenine nucleotide alpha hydrolases-like"/>
    <property type="match status" value="1"/>
</dbReference>
<dbReference type="InterPro" id="IPR029062">
    <property type="entry name" value="Class_I_gatase-like"/>
</dbReference>
<evidence type="ECO:0000259" key="12">
    <source>
        <dbReference type="PROSITE" id="PS51553"/>
    </source>
</evidence>
<keyword evidence="7 11" id="KW-0658">Purine biosynthesis</keyword>
<dbReference type="Gene3D" id="3.40.50.620">
    <property type="entry name" value="HUPs"/>
    <property type="match status" value="1"/>
</dbReference>
<dbReference type="FunFam" id="3.40.50.880:FF:000013">
    <property type="entry name" value="GMP synthase [glutamine-hydrolyzing]"/>
    <property type="match status" value="1"/>
</dbReference>
<feature type="binding site" evidence="11">
    <location>
        <begin position="307"/>
        <end position="313"/>
    </location>
    <ligand>
        <name>ATP</name>
        <dbReference type="ChEBI" id="CHEBI:30616"/>
    </ligand>
</feature>
<dbReference type="SUPFAM" id="SSF52317">
    <property type="entry name" value="Class I glutamine amidotransferase-like"/>
    <property type="match status" value="1"/>
</dbReference>
<evidence type="ECO:0000256" key="11">
    <source>
        <dbReference type="PROSITE-ProRule" id="PRU00886"/>
    </source>
</evidence>
<sequence length="764" mass="86155">LVPTFLSIGIDIIMSCKKTALIGHWVWEANSFIDEYLYTIHYVYQVVLLISNNSAISEYEYIQEQNSKEIVSEKVNSNLDLKMNTNSSEKICILDAGAQYGKIIDRRVRELNIDTDILPLDTPVYTIKEKGYKAIIISGGPSSVYAEDAPQYDADLFKINIPVLGICYGMQLINREFGGSVIRKQCREDGQFLIEVDNRCHLFKYLEERQNVLLTHGDSIDKVGDGFRTVAQSGRIIAAIANEKLRIYGVQFHPEVDLTENGVTMMKNFLYEIAGLTGTFTMKSREENCIKYIRETVSSNKVLMLVSGGVDSTVCAALLRKALTEDQVIAVHIDNGFLRKKEVQQVEESLQKLGLKLKVVSAHHQFYDGVTSIPIDVNEPHGRKHVTSLLCLTHNPEEKRRIIGDTFIKVANEVITELNLRPEEVMLGQGTLRPDLIESASQLVSGNAQTIKTHHNDSSLVRILRDKGRVVEPLKDFHKDEVRQIGRDLGLQKEFVQRHPFPGPGLAIRVICGEEPYVEKDFTETQVLLKILSDYSNSLQSPFYKHSLLNRIEESTSEEDRETLIRISRSQTLFTTLLPIKSVGVQVILHWRLQNVQLCDMYISCDTDPVWPDLLHLARLIPKICHNVNRVCFAFGTAIREPIQDVTPTFLTPGVLATLRQVDYLANQVLTESGCMEKVAQMPVVLIPVHFDREQVGRLPSCQRSVVIRPFITHDFMTGIPALPGKHLPVKVIAKMVSEILGVPGISRVLYDLTSKPPGTTEWE</sequence>
<dbReference type="InterPro" id="IPR001674">
    <property type="entry name" value="GMP_synth_C"/>
</dbReference>
<dbReference type="EMBL" id="SEYY01019073">
    <property type="protein sequence ID" value="KAB7498707.1"/>
    <property type="molecule type" value="Genomic_DNA"/>
</dbReference>
<dbReference type="CDD" id="cd01742">
    <property type="entry name" value="GATase1_GMP_Synthase"/>
    <property type="match status" value="1"/>
</dbReference>
<dbReference type="Proteomes" id="UP000326759">
    <property type="component" value="Unassembled WGS sequence"/>
</dbReference>
<dbReference type="InterPro" id="IPR014729">
    <property type="entry name" value="Rossmann-like_a/b/a_fold"/>
</dbReference>
<dbReference type="NCBIfam" id="NF000848">
    <property type="entry name" value="PRK00074.1"/>
    <property type="match status" value="1"/>
</dbReference>
<organism evidence="13 14">
    <name type="scientific">Armadillidium nasatum</name>
    <dbReference type="NCBI Taxonomy" id="96803"/>
    <lineage>
        <taxon>Eukaryota</taxon>
        <taxon>Metazoa</taxon>
        <taxon>Ecdysozoa</taxon>
        <taxon>Arthropoda</taxon>
        <taxon>Crustacea</taxon>
        <taxon>Multicrustacea</taxon>
        <taxon>Malacostraca</taxon>
        <taxon>Eumalacostraca</taxon>
        <taxon>Peracarida</taxon>
        <taxon>Isopoda</taxon>
        <taxon>Oniscidea</taxon>
        <taxon>Crinocheta</taxon>
        <taxon>Armadillidiidae</taxon>
        <taxon>Armadillidium</taxon>
    </lineage>
</organism>
<proteinExistence type="predicted"/>
<reference evidence="13 14" key="1">
    <citation type="journal article" date="2019" name="PLoS Biol.">
        <title>Sex chromosomes control vertical transmission of feminizing Wolbachia symbionts in an isopod.</title>
        <authorList>
            <person name="Becking T."/>
            <person name="Chebbi M.A."/>
            <person name="Giraud I."/>
            <person name="Moumen B."/>
            <person name="Laverre T."/>
            <person name="Caubet Y."/>
            <person name="Peccoud J."/>
            <person name="Gilbert C."/>
            <person name="Cordaux R."/>
        </authorList>
    </citation>
    <scope>NUCLEOTIDE SEQUENCE [LARGE SCALE GENOMIC DNA]</scope>
    <source>
        <strain evidence="13">ANa2</strain>
        <tissue evidence="13">Whole body excluding digestive tract and cuticle</tissue>
    </source>
</reference>
<evidence type="ECO:0000256" key="6">
    <source>
        <dbReference type="ARBA" id="ARBA00022749"/>
    </source>
</evidence>